<comment type="caution">
    <text evidence="1">The sequence shown here is derived from an EMBL/GenBank/DDBJ whole genome shotgun (WGS) entry which is preliminary data.</text>
</comment>
<name>A0A840WTU4_9ACTN</name>
<protein>
    <submittedName>
        <fullName evidence="1">Uncharacterized protein</fullName>
    </submittedName>
</protein>
<keyword evidence="2" id="KW-1185">Reference proteome</keyword>
<gene>
    <name evidence="1" type="ORF">HNR07_004705</name>
</gene>
<organism evidence="1 2">
    <name type="scientific">Nocardiopsis metallicus</name>
    <dbReference type="NCBI Taxonomy" id="179819"/>
    <lineage>
        <taxon>Bacteria</taxon>
        <taxon>Bacillati</taxon>
        <taxon>Actinomycetota</taxon>
        <taxon>Actinomycetes</taxon>
        <taxon>Streptosporangiales</taxon>
        <taxon>Nocardiopsidaceae</taxon>
        <taxon>Nocardiopsis</taxon>
    </lineage>
</organism>
<dbReference type="EMBL" id="JACHDO010000001">
    <property type="protein sequence ID" value="MBB5493568.1"/>
    <property type="molecule type" value="Genomic_DNA"/>
</dbReference>
<proteinExistence type="predicted"/>
<reference evidence="1 2" key="1">
    <citation type="submission" date="2020-08" db="EMBL/GenBank/DDBJ databases">
        <title>Sequencing the genomes of 1000 actinobacteria strains.</title>
        <authorList>
            <person name="Klenk H.-P."/>
        </authorList>
    </citation>
    <scope>NUCLEOTIDE SEQUENCE [LARGE SCALE GENOMIC DNA]</scope>
    <source>
        <strain evidence="1 2">DSM 44598</strain>
    </source>
</reference>
<evidence type="ECO:0000313" key="1">
    <source>
        <dbReference type="EMBL" id="MBB5493568.1"/>
    </source>
</evidence>
<evidence type="ECO:0000313" key="2">
    <source>
        <dbReference type="Proteomes" id="UP000579647"/>
    </source>
</evidence>
<accession>A0A840WTU4</accession>
<dbReference type="AlphaFoldDB" id="A0A840WTU4"/>
<dbReference type="Proteomes" id="UP000579647">
    <property type="component" value="Unassembled WGS sequence"/>
</dbReference>
<sequence>MTPGFTVWAIFSSEPCSMPGSGYRREPPPEADPG</sequence>